<keyword evidence="8" id="KW-1015">Disulfide bond</keyword>
<comment type="subcellular location">
    <subcellularLocation>
        <location evidence="1">Membrane</location>
        <topology evidence="1">Single-pass type I membrane protein</topology>
    </subcellularLocation>
</comment>
<dbReference type="PROSITE" id="PS50853">
    <property type="entry name" value="FN3"/>
    <property type="match status" value="1"/>
</dbReference>
<feature type="signal peptide" evidence="13">
    <location>
        <begin position="1"/>
        <end position="24"/>
    </location>
</feature>
<feature type="domain" description="Ig-like" evidence="14">
    <location>
        <begin position="432"/>
        <end position="525"/>
    </location>
</feature>
<dbReference type="FunFam" id="3.80.10.10:FF:000056">
    <property type="entry name" value="Leucine-rich repeat neuronal protein 1"/>
    <property type="match status" value="1"/>
</dbReference>
<reference evidence="16" key="1">
    <citation type="journal article" date="2021" name="Evol. Appl.">
        <title>The genome of the Pyrenean desman and the effects of bottlenecks and inbreeding on the genomic landscape of an endangered species.</title>
        <authorList>
            <person name="Escoda L."/>
            <person name="Castresana J."/>
        </authorList>
    </citation>
    <scope>NUCLEOTIDE SEQUENCE</scope>
    <source>
        <strain evidence="16">IBE-C5619</strain>
    </source>
</reference>
<name>A0A8J6AD63_GALPY</name>
<dbReference type="Gene3D" id="2.60.40.10">
    <property type="entry name" value="Immunoglobulins"/>
    <property type="match status" value="2"/>
</dbReference>
<dbReference type="InterPro" id="IPR003598">
    <property type="entry name" value="Ig_sub2"/>
</dbReference>
<evidence type="ECO:0000256" key="13">
    <source>
        <dbReference type="SAM" id="SignalP"/>
    </source>
</evidence>
<dbReference type="InterPro" id="IPR036179">
    <property type="entry name" value="Ig-like_dom_sf"/>
</dbReference>
<feature type="transmembrane region" description="Helical" evidence="12">
    <location>
        <begin position="639"/>
        <end position="661"/>
    </location>
</feature>
<evidence type="ECO:0000256" key="9">
    <source>
        <dbReference type="ARBA" id="ARBA00023180"/>
    </source>
</evidence>
<keyword evidence="7 12" id="KW-0472">Membrane</keyword>
<dbReference type="Pfam" id="PF13855">
    <property type="entry name" value="LRR_8"/>
    <property type="match status" value="3"/>
</dbReference>
<dbReference type="AlphaFoldDB" id="A0A8J6AD63"/>
<keyword evidence="17" id="KW-1185">Reference proteome</keyword>
<dbReference type="SUPFAM" id="SSF52058">
    <property type="entry name" value="L domain-like"/>
    <property type="match status" value="1"/>
</dbReference>
<evidence type="ECO:0000313" key="16">
    <source>
        <dbReference type="EMBL" id="KAG8516842.1"/>
    </source>
</evidence>
<dbReference type="PANTHER" id="PTHR24373:SF97">
    <property type="entry name" value="LEUCINE-RICH REPEAT NEURONAL PROTEIN 1"/>
    <property type="match status" value="1"/>
</dbReference>
<dbReference type="GO" id="GO:0005615">
    <property type="term" value="C:extracellular space"/>
    <property type="evidence" value="ECO:0007669"/>
    <property type="project" value="TreeGrafter"/>
</dbReference>
<dbReference type="InterPro" id="IPR013098">
    <property type="entry name" value="Ig_I-set"/>
</dbReference>
<dbReference type="SMART" id="SM00365">
    <property type="entry name" value="LRR_SD22"/>
    <property type="match status" value="4"/>
</dbReference>
<dbReference type="Proteomes" id="UP000700334">
    <property type="component" value="Unassembled WGS sequence"/>
</dbReference>
<gene>
    <name evidence="16" type="ORF">J0S82_013396</name>
</gene>
<dbReference type="PROSITE" id="PS50835">
    <property type="entry name" value="IG_LIKE"/>
    <property type="match status" value="1"/>
</dbReference>
<evidence type="ECO:0000256" key="4">
    <source>
        <dbReference type="ARBA" id="ARBA00022729"/>
    </source>
</evidence>
<keyword evidence="6 12" id="KW-1133">Transmembrane helix</keyword>
<evidence type="ECO:0000256" key="7">
    <source>
        <dbReference type="ARBA" id="ARBA00023136"/>
    </source>
</evidence>
<evidence type="ECO:0000256" key="11">
    <source>
        <dbReference type="SAM" id="MobiDB-lite"/>
    </source>
</evidence>
<evidence type="ECO:0000256" key="2">
    <source>
        <dbReference type="ARBA" id="ARBA00022614"/>
    </source>
</evidence>
<dbReference type="SMART" id="SM00060">
    <property type="entry name" value="FN3"/>
    <property type="match status" value="1"/>
</dbReference>
<feature type="chain" id="PRO_5035220797" evidence="13">
    <location>
        <begin position="25"/>
        <end position="724"/>
    </location>
</feature>
<dbReference type="InterPro" id="IPR001611">
    <property type="entry name" value="Leu-rich_rpt"/>
</dbReference>
<evidence type="ECO:0000256" key="12">
    <source>
        <dbReference type="SAM" id="Phobius"/>
    </source>
</evidence>
<evidence type="ECO:0000259" key="14">
    <source>
        <dbReference type="PROSITE" id="PS50835"/>
    </source>
</evidence>
<evidence type="ECO:0000256" key="6">
    <source>
        <dbReference type="ARBA" id="ARBA00022989"/>
    </source>
</evidence>
<dbReference type="OrthoDB" id="266138at2759"/>
<keyword evidence="3 12" id="KW-0812">Transmembrane</keyword>
<dbReference type="PROSITE" id="PS51450">
    <property type="entry name" value="LRR"/>
    <property type="match status" value="3"/>
</dbReference>
<dbReference type="SUPFAM" id="SSF48726">
    <property type="entry name" value="Immunoglobulin"/>
    <property type="match status" value="1"/>
</dbReference>
<evidence type="ECO:0000256" key="5">
    <source>
        <dbReference type="ARBA" id="ARBA00022737"/>
    </source>
</evidence>
<dbReference type="FunFam" id="2.60.40.10:FF:000481">
    <property type="entry name" value="Leucine-rich repeat neuronal protein 1"/>
    <property type="match status" value="1"/>
</dbReference>
<comment type="caution">
    <text evidence="16">The sequence shown here is derived from an EMBL/GenBank/DDBJ whole genome shotgun (WGS) entry which is preliminary data.</text>
</comment>
<dbReference type="EMBL" id="JAGFMF010011663">
    <property type="protein sequence ID" value="KAG8516842.1"/>
    <property type="molecule type" value="Genomic_DNA"/>
</dbReference>
<keyword evidence="2" id="KW-0433">Leucine-rich repeat</keyword>
<accession>A0A8J6AD63</accession>
<dbReference type="Gene3D" id="3.80.10.10">
    <property type="entry name" value="Ribonuclease Inhibitor"/>
    <property type="match status" value="3"/>
</dbReference>
<proteinExistence type="predicted"/>
<dbReference type="FunFam" id="2.60.40.10:FF:000355">
    <property type="entry name" value="Leucine-rich repeat neuronal protein 1"/>
    <property type="match status" value="1"/>
</dbReference>
<dbReference type="InterPro" id="IPR000483">
    <property type="entry name" value="Cys-rich_flank_reg_C"/>
</dbReference>
<dbReference type="Pfam" id="PF07679">
    <property type="entry name" value="I-set"/>
    <property type="match status" value="1"/>
</dbReference>
<dbReference type="SMART" id="SM00082">
    <property type="entry name" value="LRRCT"/>
    <property type="match status" value="1"/>
</dbReference>
<dbReference type="InterPro" id="IPR003961">
    <property type="entry name" value="FN3_dom"/>
</dbReference>
<keyword evidence="10" id="KW-0393">Immunoglobulin domain</keyword>
<dbReference type="CDD" id="cd00063">
    <property type="entry name" value="FN3"/>
    <property type="match status" value="1"/>
</dbReference>
<evidence type="ECO:0000256" key="3">
    <source>
        <dbReference type="ARBA" id="ARBA00022692"/>
    </source>
</evidence>
<dbReference type="GO" id="GO:0031012">
    <property type="term" value="C:extracellular matrix"/>
    <property type="evidence" value="ECO:0007669"/>
    <property type="project" value="TreeGrafter"/>
</dbReference>
<dbReference type="SMART" id="SM00409">
    <property type="entry name" value="IG"/>
    <property type="match status" value="1"/>
</dbReference>
<keyword evidence="4 13" id="KW-0732">Signal</keyword>
<dbReference type="InterPro" id="IPR007110">
    <property type="entry name" value="Ig-like_dom"/>
</dbReference>
<evidence type="ECO:0000313" key="17">
    <source>
        <dbReference type="Proteomes" id="UP000700334"/>
    </source>
</evidence>
<dbReference type="Pfam" id="PF00560">
    <property type="entry name" value="LRR_1"/>
    <property type="match status" value="1"/>
</dbReference>
<dbReference type="FunFam" id="3.80.10.10:FF:000090">
    <property type="entry name" value="Leucine-rich repeat neuronal protein 1"/>
    <property type="match status" value="1"/>
</dbReference>
<dbReference type="SUPFAM" id="SSF49265">
    <property type="entry name" value="Fibronectin type III"/>
    <property type="match status" value="1"/>
</dbReference>
<dbReference type="SMART" id="SM00408">
    <property type="entry name" value="IGc2"/>
    <property type="match status" value="1"/>
</dbReference>
<dbReference type="PANTHER" id="PTHR24373">
    <property type="entry name" value="SLIT RELATED LEUCINE-RICH REPEAT NEURONAL PROTEIN"/>
    <property type="match status" value="1"/>
</dbReference>
<feature type="region of interest" description="Disordered" evidence="11">
    <location>
        <begin position="701"/>
        <end position="724"/>
    </location>
</feature>
<evidence type="ECO:0000256" key="1">
    <source>
        <dbReference type="ARBA" id="ARBA00004479"/>
    </source>
</evidence>
<keyword evidence="9" id="KW-0325">Glycoprotein</keyword>
<dbReference type="InterPro" id="IPR050328">
    <property type="entry name" value="Dev_Immune_Receptor"/>
</dbReference>
<feature type="domain" description="Fibronectin type-III" evidence="15">
    <location>
        <begin position="533"/>
        <end position="625"/>
    </location>
</feature>
<organism evidence="16 17">
    <name type="scientific">Galemys pyrenaicus</name>
    <name type="common">Iberian desman</name>
    <name type="synonym">Pyrenean desman</name>
    <dbReference type="NCBI Taxonomy" id="202257"/>
    <lineage>
        <taxon>Eukaryota</taxon>
        <taxon>Metazoa</taxon>
        <taxon>Chordata</taxon>
        <taxon>Craniata</taxon>
        <taxon>Vertebrata</taxon>
        <taxon>Euteleostomi</taxon>
        <taxon>Mammalia</taxon>
        <taxon>Eutheria</taxon>
        <taxon>Laurasiatheria</taxon>
        <taxon>Eulipotyphla</taxon>
        <taxon>Talpidae</taxon>
        <taxon>Galemys</taxon>
    </lineage>
</organism>
<evidence type="ECO:0000259" key="15">
    <source>
        <dbReference type="PROSITE" id="PS50853"/>
    </source>
</evidence>
<dbReference type="FunFam" id="3.80.10.10:FF:000074">
    <property type="entry name" value="Leucine-rich repeat neuronal protein 1"/>
    <property type="match status" value="1"/>
</dbReference>
<evidence type="ECO:0000256" key="8">
    <source>
        <dbReference type="ARBA" id="ARBA00023157"/>
    </source>
</evidence>
<feature type="compositionally biased region" description="Polar residues" evidence="11">
    <location>
        <begin position="714"/>
        <end position="724"/>
    </location>
</feature>
<sequence>MGPARPAGVARMSAVLATSRLALGLLVTAVTGSSLQSGACPQLCVCEIRPWFTPQSTYREAATVDCNDLRLTRIPGNLSSDTQVLLLQSNNIAKTVDELQQLFNLTELDFSQNNFTDIKEVGLANLSQLTTLHLEENQIAEMSDHCLQDLGNLQELYLNHNQISAIAANAFSGLRNLLRLHLNSNRLKVIDSRWFDSTPNLEILMIGENPVVGILDMNFRPLSNLRSLVLAGMYLTDVPGNALVGLDNLESLSFYDNRLVRVPQLALQKVPNLKFLDLNKNPIRKIREGDFRDMPRLKELGINNMGELVCVDRYALDNLPELTKLEATNNPKLSYIHRAAFRGVPALESLMLNNNALNAVSQRTVESLPSLREISIHSNPLRCDCVAHWVNSNQTSIRFMEPLSMHCATPPEYRGLQVREVLAQDASERCLPVIARDAFPSHLSADIGAAVFLDCRAVAEPEPEMYWVTPLGGKVTAGLLSDKYRLSSEGTLQISSIQVEDSGRYTCVAQNVEGADTRVVAVRVNGTLLDGAQVLRIHVKQTESHSILLSWKVGSNVMTSNLKWSSATMKIDNPHVTYTARVPVDVHEYNLTHLQPSTDYEVCLTVSNIHQQTQKSCVNVTTKNAAFALDMSDQQTSTALAAVMGSMFAVISLASVAVYTAKRLKRKNYHHSLKKYMQKTSSIPLNELYPPLINLWEGDSEKDKEGAAEPKPTQVDTSRSYYMW</sequence>
<dbReference type="GO" id="GO:0016020">
    <property type="term" value="C:membrane"/>
    <property type="evidence" value="ECO:0007669"/>
    <property type="project" value="UniProtKB-SubCell"/>
</dbReference>
<dbReference type="SMART" id="SM00369">
    <property type="entry name" value="LRR_TYP"/>
    <property type="match status" value="9"/>
</dbReference>
<dbReference type="InterPro" id="IPR003599">
    <property type="entry name" value="Ig_sub"/>
</dbReference>
<dbReference type="InterPro" id="IPR036116">
    <property type="entry name" value="FN3_sf"/>
</dbReference>
<evidence type="ECO:0000256" key="10">
    <source>
        <dbReference type="ARBA" id="ARBA00023319"/>
    </source>
</evidence>
<dbReference type="InterPro" id="IPR013783">
    <property type="entry name" value="Ig-like_fold"/>
</dbReference>
<dbReference type="InterPro" id="IPR003591">
    <property type="entry name" value="Leu-rich_rpt_typical-subtyp"/>
</dbReference>
<keyword evidence="5" id="KW-0677">Repeat</keyword>
<protein>
    <submittedName>
        <fullName evidence="16">Leucine-rich repeat neuronal protein 1</fullName>
    </submittedName>
</protein>
<dbReference type="InterPro" id="IPR032675">
    <property type="entry name" value="LRR_dom_sf"/>
</dbReference>